<accession>A0A7T6VCS4</accession>
<dbReference type="KEGG" id="bann:JFN94_10515"/>
<protein>
    <submittedName>
        <fullName evidence="1">Uncharacterized protein</fullName>
    </submittedName>
</protein>
<evidence type="ECO:0000313" key="1">
    <source>
        <dbReference type="EMBL" id="QQK01536.1"/>
    </source>
</evidence>
<dbReference type="RefSeq" id="WP_199568466.1">
    <property type="nucleotide sequence ID" value="NZ_CP066769.1"/>
</dbReference>
<dbReference type="Proteomes" id="UP000596205">
    <property type="component" value="Chromosome 1"/>
</dbReference>
<evidence type="ECO:0000313" key="2">
    <source>
        <dbReference type="Proteomes" id="UP000596205"/>
    </source>
</evidence>
<name>A0A7T6VCS4_9BURK</name>
<reference evidence="1 2" key="1">
    <citation type="submission" date="2020-12" db="EMBL/GenBank/DDBJ databases">
        <title>Complete genome sequence of Burkholderia anthina BJQ0011.</title>
        <authorList>
            <person name="Xu Y."/>
        </authorList>
    </citation>
    <scope>NUCLEOTIDE SEQUENCE [LARGE SCALE GENOMIC DNA]</scope>
    <source>
        <strain evidence="1 2">BJQ0011</strain>
    </source>
</reference>
<dbReference type="AlphaFoldDB" id="A0A7T6VCS4"/>
<gene>
    <name evidence="1" type="ORF">JFN94_10515</name>
</gene>
<proteinExistence type="predicted"/>
<sequence length="67" mass="7646">MKHTSRRNLRLNGQHDWPDKISERCSNGRDHPYNAFDGLIFVSFMQSVGEKLNLTLVSAEAVQRSVS</sequence>
<organism evidence="1 2">
    <name type="scientific">Burkholderia anthina</name>
    <dbReference type="NCBI Taxonomy" id="179879"/>
    <lineage>
        <taxon>Bacteria</taxon>
        <taxon>Pseudomonadati</taxon>
        <taxon>Pseudomonadota</taxon>
        <taxon>Betaproteobacteria</taxon>
        <taxon>Burkholderiales</taxon>
        <taxon>Burkholderiaceae</taxon>
        <taxon>Burkholderia</taxon>
        <taxon>Burkholderia cepacia complex</taxon>
    </lineage>
</organism>
<dbReference type="EMBL" id="CP066769">
    <property type="protein sequence ID" value="QQK01536.1"/>
    <property type="molecule type" value="Genomic_DNA"/>
</dbReference>